<reference evidence="8" key="1">
    <citation type="submission" date="2021-01" db="EMBL/GenBank/DDBJ databases">
        <title>Fulvivirga kasyanovii gen. nov., sp nov., a novel member of the phylum Bacteroidetes isolated from seawater in a mussel farm.</title>
        <authorList>
            <person name="Zhao L.-H."/>
            <person name="Wang Z.-J."/>
        </authorList>
    </citation>
    <scope>NUCLEOTIDE SEQUENCE</scope>
    <source>
        <strain evidence="8">2943</strain>
    </source>
</reference>
<name>A0A937F7Y5_9BACT</name>
<dbReference type="SUPFAM" id="SSF53335">
    <property type="entry name" value="S-adenosyl-L-methionine-dependent methyltransferases"/>
    <property type="match status" value="1"/>
</dbReference>
<comment type="similarity">
    <text evidence="6">Belongs to the methyltransferase superfamily. tRNA (adenine-N(6)-)-methyltransferase family.</text>
</comment>
<dbReference type="GO" id="GO:0003676">
    <property type="term" value="F:nucleic acid binding"/>
    <property type="evidence" value="ECO:0007669"/>
    <property type="project" value="InterPro"/>
</dbReference>
<keyword evidence="9" id="KW-1185">Reference proteome</keyword>
<keyword evidence="5 6" id="KW-0819">tRNA processing</keyword>
<protein>
    <recommendedName>
        <fullName evidence="6">tRNA1(Val) (adenine(37)-N6)-methyltransferase</fullName>
        <ecNumber evidence="6">2.1.1.223</ecNumber>
    </recommendedName>
    <alternativeName>
        <fullName evidence="6">tRNA m6A37 methyltransferase</fullName>
    </alternativeName>
</protein>
<dbReference type="PANTHER" id="PTHR47739">
    <property type="entry name" value="TRNA1(VAL) (ADENINE(37)-N6)-METHYLTRANSFERASE"/>
    <property type="match status" value="1"/>
</dbReference>
<comment type="caution">
    <text evidence="8">The sequence shown here is derived from an EMBL/GenBank/DDBJ whole genome shotgun (WGS) entry which is preliminary data.</text>
</comment>
<dbReference type="Gene3D" id="3.40.50.150">
    <property type="entry name" value="Vaccinia Virus protein VP39"/>
    <property type="match status" value="1"/>
</dbReference>
<evidence type="ECO:0000313" key="9">
    <source>
        <dbReference type="Proteomes" id="UP000659388"/>
    </source>
</evidence>
<keyword evidence="3 6" id="KW-0808">Transferase</keyword>
<dbReference type="CDD" id="cd02440">
    <property type="entry name" value="AdoMet_MTases"/>
    <property type="match status" value="1"/>
</dbReference>
<accession>A0A937F7Y5</accession>
<evidence type="ECO:0000256" key="1">
    <source>
        <dbReference type="ARBA" id="ARBA00022490"/>
    </source>
</evidence>
<sequence>MRRKHQFDFKQFSIIQENTAMKVGTDGVLLGAWATVDAPEKVLDIGTGTGLIALMIAQRCNQCKIEAIDVSEAAAAEASMNFQVSPWSDRLSSKTISIQELSNKKERHYYDLIISNPPYFEQGGTKAQSEGRQQARHNHTLSQEELLNSVNHLLTPQGKFSVILPYQEGLSLIEKSNDFELFINRKTGFFSKERKPQERWLLEFSKVKKAPIEDSLIHYTPSNEWTTPYKLLTKDFYIKL</sequence>
<dbReference type="EMBL" id="JAESIY010000010">
    <property type="protein sequence ID" value="MBL3658112.1"/>
    <property type="molecule type" value="Genomic_DNA"/>
</dbReference>
<keyword evidence="2 6" id="KW-0489">Methyltransferase</keyword>
<evidence type="ECO:0000256" key="6">
    <source>
        <dbReference type="HAMAP-Rule" id="MF_01872"/>
    </source>
</evidence>
<gene>
    <name evidence="8" type="ORF">JL102_18315</name>
</gene>
<evidence type="ECO:0000256" key="4">
    <source>
        <dbReference type="ARBA" id="ARBA00022691"/>
    </source>
</evidence>
<dbReference type="InterPro" id="IPR002052">
    <property type="entry name" value="DNA_methylase_N6_adenine_CS"/>
</dbReference>
<dbReference type="PANTHER" id="PTHR47739:SF1">
    <property type="entry name" value="TRNA1(VAL) (ADENINE(37)-N6)-METHYLTRANSFERASE"/>
    <property type="match status" value="1"/>
</dbReference>
<evidence type="ECO:0000313" key="8">
    <source>
        <dbReference type="EMBL" id="MBL3658112.1"/>
    </source>
</evidence>
<dbReference type="PROSITE" id="PS00092">
    <property type="entry name" value="N6_MTASE"/>
    <property type="match status" value="1"/>
</dbReference>
<comment type="subcellular location">
    <subcellularLocation>
        <location evidence="6">Cytoplasm</location>
    </subcellularLocation>
</comment>
<evidence type="ECO:0000259" key="7">
    <source>
        <dbReference type="Pfam" id="PF05175"/>
    </source>
</evidence>
<dbReference type="Proteomes" id="UP000659388">
    <property type="component" value="Unassembled WGS sequence"/>
</dbReference>
<dbReference type="EC" id="2.1.1.223" evidence="6"/>
<dbReference type="GO" id="GO:0032259">
    <property type="term" value="P:methylation"/>
    <property type="evidence" value="ECO:0007669"/>
    <property type="project" value="UniProtKB-KW"/>
</dbReference>
<proteinExistence type="inferred from homology"/>
<dbReference type="GO" id="GO:0005737">
    <property type="term" value="C:cytoplasm"/>
    <property type="evidence" value="ECO:0007669"/>
    <property type="project" value="UniProtKB-SubCell"/>
</dbReference>
<dbReference type="GO" id="GO:0016430">
    <property type="term" value="F:tRNA (adenine-N6)-methyltransferase activity"/>
    <property type="evidence" value="ECO:0007669"/>
    <property type="project" value="UniProtKB-UniRule"/>
</dbReference>
<dbReference type="InterPro" id="IPR050210">
    <property type="entry name" value="tRNA_Adenine-N(6)_MTase"/>
</dbReference>
<dbReference type="InterPro" id="IPR007848">
    <property type="entry name" value="Small_mtfrase_dom"/>
</dbReference>
<keyword evidence="1 6" id="KW-0963">Cytoplasm</keyword>
<feature type="domain" description="Methyltransferase small" evidence="7">
    <location>
        <begin position="38"/>
        <end position="127"/>
    </location>
</feature>
<comment type="function">
    <text evidence="6">Specifically methylates the adenine in position 37 of tRNA(1)(Val) (anticodon cmo5UAC).</text>
</comment>
<organism evidence="8 9">
    <name type="scientific">Fulvivirga sediminis</name>
    <dbReference type="NCBI Taxonomy" id="2803949"/>
    <lineage>
        <taxon>Bacteria</taxon>
        <taxon>Pseudomonadati</taxon>
        <taxon>Bacteroidota</taxon>
        <taxon>Cytophagia</taxon>
        <taxon>Cytophagales</taxon>
        <taxon>Fulvivirgaceae</taxon>
        <taxon>Fulvivirga</taxon>
    </lineage>
</organism>
<dbReference type="HAMAP" id="MF_01872">
    <property type="entry name" value="tRNA_methyltr_YfiC"/>
    <property type="match status" value="1"/>
</dbReference>
<dbReference type="GO" id="GO:0008033">
    <property type="term" value="P:tRNA processing"/>
    <property type="evidence" value="ECO:0007669"/>
    <property type="project" value="UniProtKB-UniRule"/>
</dbReference>
<evidence type="ECO:0000256" key="3">
    <source>
        <dbReference type="ARBA" id="ARBA00022679"/>
    </source>
</evidence>
<keyword evidence="4 6" id="KW-0949">S-adenosyl-L-methionine</keyword>
<dbReference type="AlphaFoldDB" id="A0A937F7Y5"/>
<evidence type="ECO:0000256" key="5">
    <source>
        <dbReference type="ARBA" id="ARBA00022694"/>
    </source>
</evidence>
<dbReference type="InterPro" id="IPR029063">
    <property type="entry name" value="SAM-dependent_MTases_sf"/>
</dbReference>
<evidence type="ECO:0000256" key="2">
    <source>
        <dbReference type="ARBA" id="ARBA00022603"/>
    </source>
</evidence>
<dbReference type="Pfam" id="PF05175">
    <property type="entry name" value="MTS"/>
    <property type="match status" value="1"/>
</dbReference>
<comment type="catalytic activity">
    <reaction evidence="6">
        <text>adenosine(37) in tRNA1(Val) + S-adenosyl-L-methionine = N(6)-methyladenosine(37) in tRNA1(Val) + S-adenosyl-L-homocysteine + H(+)</text>
        <dbReference type="Rhea" id="RHEA:43160"/>
        <dbReference type="Rhea" id="RHEA-COMP:10369"/>
        <dbReference type="Rhea" id="RHEA-COMP:10370"/>
        <dbReference type="ChEBI" id="CHEBI:15378"/>
        <dbReference type="ChEBI" id="CHEBI:57856"/>
        <dbReference type="ChEBI" id="CHEBI:59789"/>
        <dbReference type="ChEBI" id="CHEBI:74411"/>
        <dbReference type="ChEBI" id="CHEBI:74449"/>
        <dbReference type="EC" id="2.1.1.223"/>
    </reaction>
</comment>
<dbReference type="InterPro" id="IPR022882">
    <property type="entry name" value="tRNA_adenine-N6_MeTrfase"/>
</dbReference>
<dbReference type="RefSeq" id="WP_202245899.1">
    <property type="nucleotide sequence ID" value="NZ_JAESIY010000010.1"/>
</dbReference>